<reference evidence="1" key="1">
    <citation type="journal article" date="2019" name="Sci. Rep.">
        <title>Draft genome of Tanacetum cinerariifolium, the natural source of mosquito coil.</title>
        <authorList>
            <person name="Yamashiro T."/>
            <person name="Shiraishi A."/>
            <person name="Satake H."/>
            <person name="Nakayama K."/>
        </authorList>
    </citation>
    <scope>NUCLEOTIDE SEQUENCE</scope>
</reference>
<name>A0A699QVU4_TANCI</name>
<feature type="non-terminal residue" evidence="1">
    <location>
        <position position="1"/>
    </location>
</feature>
<dbReference type="EMBL" id="BKCJ011063841">
    <property type="protein sequence ID" value="GFC78053.1"/>
    <property type="molecule type" value="Genomic_DNA"/>
</dbReference>
<protein>
    <submittedName>
        <fullName evidence="1">Uncharacterized protein</fullName>
    </submittedName>
</protein>
<organism evidence="1">
    <name type="scientific">Tanacetum cinerariifolium</name>
    <name type="common">Dalmatian daisy</name>
    <name type="synonym">Chrysanthemum cinerariifolium</name>
    <dbReference type="NCBI Taxonomy" id="118510"/>
    <lineage>
        <taxon>Eukaryota</taxon>
        <taxon>Viridiplantae</taxon>
        <taxon>Streptophyta</taxon>
        <taxon>Embryophyta</taxon>
        <taxon>Tracheophyta</taxon>
        <taxon>Spermatophyta</taxon>
        <taxon>Magnoliopsida</taxon>
        <taxon>eudicotyledons</taxon>
        <taxon>Gunneridae</taxon>
        <taxon>Pentapetalae</taxon>
        <taxon>asterids</taxon>
        <taxon>campanulids</taxon>
        <taxon>Asterales</taxon>
        <taxon>Asteraceae</taxon>
        <taxon>Asteroideae</taxon>
        <taxon>Anthemideae</taxon>
        <taxon>Anthemidinae</taxon>
        <taxon>Tanacetum</taxon>
    </lineage>
</organism>
<evidence type="ECO:0000313" key="1">
    <source>
        <dbReference type="EMBL" id="GFC78053.1"/>
    </source>
</evidence>
<proteinExistence type="predicted"/>
<comment type="caution">
    <text evidence="1">The sequence shown here is derived from an EMBL/GenBank/DDBJ whole genome shotgun (WGS) entry which is preliminary data.</text>
</comment>
<gene>
    <name evidence="1" type="ORF">Tci_850023</name>
</gene>
<dbReference type="AlphaFoldDB" id="A0A699QVU4"/>
<sequence>LAPFALAQHQDSMPPSSLRWTVKVLRFKLSNPSSLAEPVYKCGDITGMREKRVLRRRSFFFKRFPPVLPQFHLENIGEAAVFEELGAAEPLD</sequence>
<accession>A0A699QVU4</accession>